<evidence type="ECO:0000313" key="3">
    <source>
        <dbReference type="Proteomes" id="UP001420932"/>
    </source>
</evidence>
<dbReference type="AlphaFoldDB" id="A0AAP0Q265"/>
<dbReference type="Pfam" id="PF01133">
    <property type="entry name" value="ER"/>
    <property type="match status" value="1"/>
</dbReference>
<keyword evidence="3" id="KW-1185">Reference proteome</keyword>
<sequence length="59" mass="6515">MANKHTIILMQTSQNRSSRTFMDFGSISQAMDVLITLFRAISHTTESGLSIAPSITSRN</sequence>
<comment type="caution">
    <text evidence="2">The sequence shown here is derived from an EMBL/GenBank/DDBJ whole genome shotgun (WGS) entry which is preliminary data.</text>
</comment>
<evidence type="ECO:0000256" key="1">
    <source>
        <dbReference type="ARBA" id="ARBA00007491"/>
    </source>
</evidence>
<dbReference type="PANTHER" id="PTHR12373">
    <property type="entry name" value="ENHANCER OF RUDIMENTARY ERH"/>
    <property type="match status" value="1"/>
</dbReference>
<comment type="similarity">
    <text evidence="1">Belongs to the E(R) family.</text>
</comment>
<dbReference type="Gene3D" id="3.30.2260.10">
    <property type="entry name" value="Enhancer of rudimentary"/>
    <property type="match status" value="1"/>
</dbReference>
<protein>
    <submittedName>
        <fullName evidence="2">Uncharacterized protein</fullName>
    </submittedName>
</protein>
<dbReference type="EMBL" id="JBBNAF010000002">
    <property type="protein sequence ID" value="KAK9163149.1"/>
    <property type="molecule type" value="Genomic_DNA"/>
</dbReference>
<name>A0AAP0Q265_9MAGN</name>
<dbReference type="InterPro" id="IPR000781">
    <property type="entry name" value="ERH"/>
</dbReference>
<proteinExistence type="inferred from homology"/>
<dbReference type="InterPro" id="IPR035912">
    <property type="entry name" value="EHR_sf"/>
</dbReference>
<dbReference type="Proteomes" id="UP001420932">
    <property type="component" value="Unassembled WGS sequence"/>
</dbReference>
<reference evidence="2 3" key="1">
    <citation type="submission" date="2024-01" db="EMBL/GenBank/DDBJ databases">
        <title>Genome assemblies of Stephania.</title>
        <authorList>
            <person name="Yang L."/>
        </authorList>
    </citation>
    <scope>NUCLEOTIDE SEQUENCE [LARGE SCALE GENOMIC DNA]</scope>
    <source>
        <strain evidence="2">YNDBR</strain>
        <tissue evidence="2">Leaf</tissue>
    </source>
</reference>
<gene>
    <name evidence="2" type="ORF">Syun_004051</name>
</gene>
<dbReference type="PANTHER" id="PTHR12373:SF0">
    <property type="entry name" value="ENHANCER OF RUDIMENTARY HOMOLOG"/>
    <property type="match status" value="1"/>
</dbReference>
<evidence type="ECO:0000313" key="2">
    <source>
        <dbReference type="EMBL" id="KAK9163149.1"/>
    </source>
</evidence>
<accession>A0AAP0Q265</accession>
<organism evidence="2 3">
    <name type="scientific">Stephania yunnanensis</name>
    <dbReference type="NCBI Taxonomy" id="152371"/>
    <lineage>
        <taxon>Eukaryota</taxon>
        <taxon>Viridiplantae</taxon>
        <taxon>Streptophyta</taxon>
        <taxon>Embryophyta</taxon>
        <taxon>Tracheophyta</taxon>
        <taxon>Spermatophyta</taxon>
        <taxon>Magnoliopsida</taxon>
        <taxon>Ranunculales</taxon>
        <taxon>Menispermaceae</taxon>
        <taxon>Menispermoideae</taxon>
        <taxon>Cissampelideae</taxon>
        <taxon>Stephania</taxon>
    </lineage>
</organism>
<dbReference type="SUPFAM" id="SSF143875">
    <property type="entry name" value="ERH-like"/>
    <property type="match status" value="1"/>
</dbReference>